<keyword evidence="5 6" id="KW-0472">Membrane</keyword>
<keyword evidence="2" id="KW-1003">Cell membrane</keyword>
<feature type="transmembrane region" description="Helical" evidence="6">
    <location>
        <begin position="319"/>
        <end position="345"/>
    </location>
</feature>
<feature type="transmembrane region" description="Helical" evidence="6">
    <location>
        <begin position="656"/>
        <end position="679"/>
    </location>
</feature>
<keyword evidence="10" id="KW-1185">Reference proteome</keyword>
<dbReference type="GO" id="GO:0005886">
    <property type="term" value="C:plasma membrane"/>
    <property type="evidence" value="ECO:0007669"/>
    <property type="project" value="UniProtKB-SubCell"/>
</dbReference>
<protein>
    <submittedName>
        <fullName evidence="9">ABC transporter permease</fullName>
    </submittedName>
</protein>
<evidence type="ECO:0000259" key="8">
    <source>
        <dbReference type="Pfam" id="PF12704"/>
    </source>
</evidence>
<dbReference type="OrthoDB" id="905059at2"/>
<reference evidence="9 10" key="1">
    <citation type="submission" date="2019-03" db="EMBL/GenBank/DDBJ databases">
        <title>San Antonio Military Medical Center submission to MRSN (WRAIR), pending publication.</title>
        <authorList>
            <person name="Blyth D.M."/>
            <person name="Mccarthy S.L."/>
            <person name="Schall S.E."/>
            <person name="Stam J.A."/>
            <person name="Ong A.C."/>
            <person name="Mcgann P.T."/>
        </authorList>
    </citation>
    <scope>NUCLEOTIDE SEQUENCE [LARGE SCALE GENOMIC DNA]</scope>
    <source>
        <strain evidence="9 10">MRSN571793</strain>
    </source>
</reference>
<evidence type="ECO:0000256" key="6">
    <source>
        <dbReference type="SAM" id="Phobius"/>
    </source>
</evidence>
<dbReference type="InterPro" id="IPR003838">
    <property type="entry name" value="ABC3_permease_C"/>
</dbReference>
<dbReference type="Proteomes" id="UP000297861">
    <property type="component" value="Unassembled WGS sequence"/>
</dbReference>
<comment type="caution">
    <text evidence="9">The sequence shown here is derived from an EMBL/GenBank/DDBJ whole genome shotgun (WGS) entry which is preliminary data.</text>
</comment>
<keyword evidence="3 6" id="KW-0812">Transmembrane</keyword>
<feature type="domain" description="MacB-like periplasmic core" evidence="8">
    <location>
        <begin position="16"/>
        <end position="227"/>
    </location>
</feature>
<dbReference type="Pfam" id="PF12704">
    <property type="entry name" value="MacB_PCD"/>
    <property type="match status" value="1"/>
</dbReference>
<evidence type="ECO:0000313" key="10">
    <source>
        <dbReference type="Proteomes" id="UP000297861"/>
    </source>
</evidence>
<sequence length="778" mass="88175">MNILKTYKKNRLLVGINLLGLVIGLSVSIMLILFIVNEISYDQHFKNKERIVRLYTVINDKGSVTNSPITLRKAYTELPSNTPEVEVAVQIFDSRCNELLYNNNSYSDLKQYYVDSEFFKVFDVSFIEGSAQDPFNSPKSVIITKKLSDMIFSGTAEAIGKTINIGETDYIVTGVVKEFPQNTHFKFDVLMNLKTMDYLEYLQGLEFYTYYLIKENIPFERASQSIEKQYTNITIPWSQQFNVKATGGVEKITDIYMHSDISSPGKQNSIKFIQLIAGIIAFILILAVSNFINLFTIQGEMRMQEIAIRKTNGAYITDIIRLFFSEVIQIVSIGFILGIILSIMLVPYFSNLIGYNIDLNQLSNPVFICSVIILYIFTVILSATYPAFYLSKFSPLQIFSGQISFSKRKLTLCIIIFQSVITIVLMSAIFLIYKQTSYLKEIPLSYNPDRTVCISTTNNIAKSYESVKQELLKNTDIEQVSSAQHIIGGGWSGQGISTYENKDKQEIINEYRIAPGICELIQLQLEAGSFFDENTPDSVRAIILNESAIRKLGLDNSIVGDYLNYSDRKSLVMGIVKDFYYGSTSEKIEPLALKLNRYPEYIYIKLRNNRNSQSLKTMNSISETLKKFDPNFYMNTSWLTDVYTKKFEKLETQFNLISIGSLLSVIIAILGLTVIHLHTTMRRTREIAIRRINGATTGNIFTLLSGNIIIWIVIAGIIAAPISFYFLNSWLSNFTNKVSVDIFIFIIPVLIQCVIAIAATSGISLNIISKNPVDSLKR</sequence>
<feature type="transmembrane region" description="Helical" evidence="6">
    <location>
        <begin position="272"/>
        <end position="298"/>
    </location>
</feature>
<dbReference type="InterPro" id="IPR025857">
    <property type="entry name" value="MacB_PCD"/>
</dbReference>
<gene>
    <name evidence="9" type="ORF">E2605_12055</name>
</gene>
<feature type="transmembrane region" description="Helical" evidence="6">
    <location>
        <begin position="410"/>
        <end position="433"/>
    </location>
</feature>
<evidence type="ECO:0000256" key="2">
    <source>
        <dbReference type="ARBA" id="ARBA00022475"/>
    </source>
</evidence>
<keyword evidence="4 6" id="KW-1133">Transmembrane helix</keyword>
<dbReference type="EMBL" id="SOML01000007">
    <property type="protein sequence ID" value="TFD95569.1"/>
    <property type="molecule type" value="Genomic_DNA"/>
</dbReference>
<name>A0A4Y8KYN3_9BACT</name>
<dbReference type="PANTHER" id="PTHR30572:SF18">
    <property type="entry name" value="ABC-TYPE MACROLIDE FAMILY EXPORT SYSTEM PERMEASE COMPONENT 2"/>
    <property type="match status" value="1"/>
</dbReference>
<dbReference type="Pfam" id="PF02687">
    <property type="entry name" value="FtsX"/>
    <property type="match status" value="2"/>
</dbReference>
<dbReference type="GO" id="GO:0022857">
    <property type="term" value="F:transmembrane transporter activity"/>
    <property type="evidence" value="ECO:0007669"/>
    <property type="project" value="TreeGrafter"/>
</dbReference>
<evidence type="ECO:0000313" key="9">
    <source>
        <dbReference type="EMBL" id="TFD95569.1"/>
    </source>
</evidence>
<feature type="transmembrane region" description="Helical" evidence="6">
    <location>
        <begin position="365"/>
        <end position="390"/>
    </location>
</feature>
<comment type="subcellular location">
    <subcellularLocation>
        <location evidence="1">Cell membrane</location>
        <topology evidence="1">Multi-pass membrane protein</topology>
    </subcellularLocation>
</comment>
<dbReference type="PANTHER" id="PTHR30572">
    <property type="entry name" value="MEMBRANE COMPONENT OF TRANSPORTER-RELATED"/>
    <property type="match status" value="1"/>
</dbReference>
<dbReference type="AlphaFoldDB" id="A0A4Y8KYN3"/>
<evidence type="ECO:0000256" key="4">
    <source>
        <dbReference type="ARBA" id="ARBA00022989"/>
    </source>
</evidence>
<proteinExistence type="predicted"/>
<evidence type="ECO:0000259" key="7">
    <source>
        <dbReference type="Pfam" id="PF02687"/>
    </source>
</evidence>
<feature type="domain" description="ABC3 transporter permease C-terminal" evidence="7">
    <location>
        <begin position="279"/>
        <end position="395"/>
    </location>
</feature>
<evidence type="ECO:0000256" key="1">
    <source>
        <dbReference type="ARBA" id="ARBA00004651"/>
    </source>
</evidence>
<dbReference type="InterPro" id="IPR050250">
    <property type="entry name" value="Macrolide_Exporter_MacB"/>
</dbReference>
<dbReference type="RefSeq" id="WP_134436610.1">
    <property type="nucleotide sequence ID" value="NZ_SOML01000007.1"/>
</dbReference>
<feature type="transmembrane region" description="Helical" evidence="6">
    <location>
        <begin position="700"/>
        <end position="722"/>
    </location>
</feature>
<evidence type="ECO:0000256" key="5">
    <source>
        <dbReference type="ARBA" id="ARBA00023136"/>
    </source>
</evidence>
<accession>A0A4Y8KYN3</accession>
<dbReference type="STRING" id="1121485.GCA_000426485_03257"/>
<feature type="transmembrane region" description="Helical" evidence="6">
    <location>
        <begin position="12"/>
        <end position="36"/>
    </location>
</feature>
<evidence type="ECO:0000256" key="3">
    <source>
        <dbReference type="ARBA" id="ARBA00022692"/>
    </source>
</evidence>
<feature type="domain" description="ABC3 transporter permease C-terminal" evidence="7">
    <location>
        <begin position="659"/>
        <end position="767"/>
    </location>
</feature>
<feature type="transmembrane region" description="Helical" evidence="6">
    <location>
        <begin position="742"/>
        <end position="768"/>
    </location>
</feature>
<organism evidence="9 10">
    <name type="scientific">Dysgonomonas capnocytophagoides</name>
    <dbReference type="NCBI Taxonomy" id="45254"/>
    <lineage>
        <taxon>Bacteria</taxon>
        <taxon>Pseudomonadati</taxon>
        <taxon>Bacteroidota</taxon>
        <taxon>Bacteroidia</taxon>
        <taxon>Bacteroidales</taxon>
        <taxon>Dysgonomonadaceae</taxon>
        <taxon>Dysgonomonas</taxon>
    </lineage>
</organism>